<reference evidence="1 2" key="1">
    <citation type="journal article" date="2013" name="PLoS ONE">
        <title>Predicting the Proteins of Angomonas deanei, Strigomonas culicis and Their Respective Endosymbionts Reveals New Aspects of the Trypanosomatidae Family.</title>
        <authorList>
            <person name="Motta M.C."/>
            <person name="Martins A.C."/>
            <person name="de Souza S.S."/>
            <person name="Catta-Preta C.M."/>
            <person name="Silva R."/>
            <person name="Klein C.C."/>
            <person name="de Almeida L.G."/>
            <person name="de Lima Cunha O."/>
            <person name="Ciapina L.P."/>
            <person name="Brocchi M."/>
            <person name="Colabardini A.C."/>
            <person name="de Araujo Lima B."/>
            <person name="Machado C.R."/>
            <person name="de Almeida Soares C.M."/>
            <person name="Probst C.M."/>
            <person name="de Menezes C.B."/>
            <person name="Thompson C.E."/>
            <person name="Bartholomeu D.C."/>
            <person name="Gradia D.F."/>
            <person name="Pavoni D.P."/>
            <person name="Grisard E.C."/>
            <person name="Fantinatti-Garboggini F."/>
            <person name="Marchini F.K."/>
            <person name="Rodrigues-Luiz G.F."/>
            <person name="Wagner G."/>
            <person name="Goldman G.H."/>
            <person name="Fietto J.L."/>
            <person name="Elias M.C."/>
            <person name="Goldman M.H."/>
            <person name="Sagot M.F."/>
            <person name="Pereira M."/>
            <person name="Stoco P.H."/>
            <person name="de Mendonca-Neto R.P."/>
            <person name="Teixeira S.M."/>
            <person name="Maciel T.E."/>
            <person name="de Oliveira Mendes T.A."/>
            <person name="Urmenyi T.P."/>
            <person name="de Souza W."/>
            <person name="Schenkman S."/>
            <person name="de Vasconcelos A.T."/>
        </authorList>
    </citation>
    <scope>NUCLEOTIDE SEQUENCE [LARGE SCALE GENOMIC DNA]</scope>
</reference>
<gene>
    <name evidence="1" type="ORF">STCU_00431</name>
</gene>
<keyword evidence="2" id="KW-1185">Reference proteome</keyword>
<comment type="caution">
    <text evidence="1">The sequence shown here is derived from an EMBL/GenBank/DDBJ whole genome shotgun (WGS) entry which is preliminary data.</text>
</comment>
<accession>S9V6N9</accession>
<dbReference type="EMBL" id="ATMH01000431">
    <property type="protein sequence ID" value="EPY36739.1"/>
    <property type="molecule type" value="Genomic_DNA"/>
</dbReference>
<evidence type="ECO:0000313" key="2">
    <source>
        <dbReference type="Proteomes" id="UP000015354"/>
    </source>
</evidence>
<dbReference type="Proteomes" id="UP000015354">
    <property type="component" value="Unassembled WGS sequence"/>
</dbReference>
<proteinExistence type="predicted"/>
<dbReference type="OrthoDB" id="270625at2759"/>
<protein>
    <submittedName>
        <fullName evidence="1">Uncharacterized protein</fullName>
    </submittedName>
</protein>
<name>S9V6N9_9TRYP</name>
<organism evidence="1 2">
    <name type="scientific">Strigomonas culicis</name>
    <dbReference type="NCBI Taxonomy" id="28005"/>
    <lineage>
        <taxon>Eukaryota</taxon>
        <taxon>Discoba</taxon>
        <taxon>Euglenozoa</taxon>
        <taxon>Kinetoplastea</taxon>
        <taxon>Metakinetoplastina</taxon>
        <taxon>Trypanosomatida</taxon>
        <taxon>Trypanosomatidae</taxon>
        <taxon>Strigomonadinae</taxon>
        <taxon>Strigomonas</taxon>
    </lineage>
</organism>
<dbReference type="AlphaFoldDB" id="S9V6N9"/>
<sequence length="151" mass="16306">MSEKVAHAEAQLMLVVAAMREAAQAAVEDALPCSMLDADPSRDAPAMDMPDTLRQRLEWETAVERPRVAQHGAVVQQRLQALRQAIDVLGGGVLADGTVVDLPVADLDREIEMLSGESARLGTVMVQRYEAVETLMATLEAEVRAAQMPSL</sequence>
<evidence type="ECO:0000313" key="1">
    <source>
        <dbReference type="EMBL" id="EPY36739.1"/>
    </source>
</evidence>